<evidence type="ECO:0000256" key="1">
    <source>
        <dbReference type="ARBA" id="ARBA00038357"/>
    </source>
</evidence>
<dbReference type="Proteomes" id="UP000015101">
    <property type="component" value="Unassembled WGS sequence"/>
</dbReference>
<evidence type="ECO:0000313" key="3">
    <source>
        <dbReference type="EMBL" id="ESN97726.1"/>
    </source>
</evidence>
<gene>
    <name evidence="4" type="primary">20206445</name>
    <name evidence="3" type="ORF">HELRODRAFT_177786</name>
</gene>
<dbReference type="InterPro" id="IPR050577">
    <property type="entry name" value="MAPR/NEUFC/NENF-like"/>
</dbReference>
<dbReference type="HOGENOM" id="CLU_042860_3_1_1"/>
<dbReference type="GeneID" id="20206445"/>
<evidence type="ECO:0000259" key="2">
    <source>
        <dbReference type="SMART" id="SM01117"/>
    </source>
</evidence>
<dbReference type="PANTHER" id="PTHR10281:SF106">
    <property type="entry name" value="IP06960P-RELATED"/>
    <property type="match status" value="1"/>
</dbReference>
<reference evidence="4" key="3">
    <citation type="submission" date="2015-06" db="UniProtKB">
        <authorList>
            <consortium name="EnsemblMetazoa"/>
        </authorList>
    </citation>
    <scope>IDENTIFICATION</scope>
</reference>
<keyword evidence="5" id="KW-1185">Reference proteome</keyword>
<dbReference type="SUPFAM" id="SSF55856">
    <property type="entry name" value="Cytochrome b5-like heme/steroid binding domain"/>
    <property type="match status" value="1"/>
</dbReference>
<dbReference type="KEGG" id="hro:HELRODRAFT_177786"/>
<dbReference type="EMBL" id="KB097304">
    <property type="protein sequence ID" value="ESN97726.1"/>
    <property type="molecule type" value="Genomic_DNA"/>
</dbReference>
<protein>
    <recommendedName>
        <fullName evidence="2">Cytochrome b5 heme-binding domain-containing protein</fullName>
    </recommendedName>
</protein>
<dbReference type="eggNOG" id="KOG1110">
    <property type="taxonomic scope" value="Eukaryota"/>
</dbReference>
<dbReference type="AlphaFoldDB" id="T1FC96"/>
<dbReference type="Pfam" id="PF00173">
    <property type="entry name" value="Cyt-b5"/>
    <property type="match status" value="1"/>
</dbReference>
<sequence length="114" mass="13052">MSREFSIEELKKYSGKDGGKIYVALNFNVFDVTVKGKSNYGPGGQYESFAGRDISRAMATMAMVHTETYDELTDLNEDQKKSLITWEKNFKVVMLKIFILFTTEKYEIVGKLVK</sequence>
<reference evidence="5" key="1">
    <citation type="submission" date="2012-12" db="EMBL/GenBank/DDBJ databases">
        <authorList>
            <person name="Hellsten U."/>
            <person name="Grimwood J."/>
            <person name="Chapman J.A."/>
            <person name="Shapiro H."/>
            <person name="Aerts A."/>
            <person name="Otillar R.P."/>
            <person name="Terry A.Y."/>
            <person name="Boore J.L."/>
            <person name="Simakov O."/>
            <person name="Marletaz F."/>
            <person name="Cho S.-J."/>
            <person name="Edsinger-Gonzales E."/>
            <person name="Havlak P."/>
            <person name="Kuo D.-H."/>
            <person name="Larsson T."/>
            <person name="Lv J."/>
            <person name="Arendt D."/>
            <person name="Savage R."/>
            <person name="Osoegawa K."/>
            <person name="de Jong P."/>
            <person name="Lindberg D.R."/>
            <person name="Seaver E.C."/>
            <person name="Weisblat D.A."/>
            <person name="Putnam N.H."/>
            <person name="Grigoriev I.V."/>
            <person name="Rokhsar D.S."/>
        </authorList>
    </citation>
    <scope>NUCLEOTIDE SEQUENCE</scope>
</reference>
<dbReference type="EnsemblMetazoa" id="HelroT177786">
    <property type="protein sequence ID" value="HelroP177786"/>
    <property type="gene ID" value="HelroG177786"/>
</dbReference>
<reference evidence="3 5" key="2">
    <citation type="journal article" date="2013" name="Nature">
        <title>Insights into bilaterian evolution from three spiralian genomes.</title>
        <authorList>
            <person name="Simakov O."/>
            <person name="Marletaz F."/>
            <person name="Cho S.J."/>
            <person name="Edsinger-Gonzales E."/>
            <person name="Havlak P."/>
            <person name="Hellsten U."/>
            <person name="Kuo D.H."/>
            <person name="Larsson T."/>
            <person name="Lv J."/>
            <person name="Arendt D."/>
            <person name="Savage R."/>
            <person name="Osoegawa K."/>
            <person name="de Jong P."/>
            <person name="Grimwood J."/>
            <person name="Chapman J.A."/>
            <person name="Shapiro H."/>
            <person name="Aerts A."/>
            <person name="Otillar R.P."/>
            <person name="Terry A.Y."/>
            <person name="Boore J.L."/>
            <person name="Grigoriev I.V."/>
            <person name="Lindberg D.R."/>
            <person name="Seaver E.C."/>
            <person name="Weisblat D.A."/>
            <person name="Putnam N.H."/>
            <person name="Rokhsar D.S."/>
        </authorList>
    </citation>
    <scope>NUCLEOTIDE SEQUENCE</scope>
</reference>
<comment type="similarity">
    <text evidence="1">Belongs to the cytochrome b5 family. MAPR subfamily.</text>
</comment>
<accession>T1FC96</accession>
<feature type="domain" description="Cytochrome b5 heme-binding" evidence="2">
    <location>
        <begin position="5"/>
        <end position="103"/>
    </location>
</feature>
<dbReference type="STRING" id="6412.T1FC96"/>
<dbReference type="CTD" id="20206445"/>
<organism evidence="4 5">
    <name type="scientific">Helobdella robusta</name>
    <name type="common">Californian leech</name>
    <dbReference type="NCBI Taxonomy" id="6412"/>
    <lineage>
        <taxon>Eukaryota</taxon>
        <taxon>Metazoa</taxon>
        <taxon>Spiralia</taxon>
        <taxon>Lophotrochozoa</taxon>
        <taxon>Annelida</taxon>
        <taxon>Clitellata</taxon>
        <taxon>Hirudinea</taxon>
        <taxon>Rhynchobdellida</taxon>
        <taxon>Glossiphoniidae</taxon>
        <taxon>Helobdella</taxon>
    </lineage>
</organism>
<dbReference type="OrthoDB" id="547796at2759"/>
<dbReference type="SMART" id="SM01117">
    <property type="entry name" value="Cyt-b5"/>
    <property type="match status" value="1"/>
</dbReference>
<proteinExistence type="inferred from homology"/>
<dbReference type="GO" id="GO:0016020">
    <property type="term" value="C:membrane"/>
    <property type="evidence" value="ECO:0000318"/>
    <property type="project" value="GO_Central"/>
</dbReference>
<dbReference type="InterPro" id="IPR036400">
    <property type="entry name" value="Cyt_B5-like_heme/steroid_sf"/>
</dbReference>
<dbReference type="EMBL" id="AMQM01006185">
    <property type="status" value="NOT_ANNOTATED_CDS"/>
    <property type="molecule type" value="Genomic_DNA"/>
</dbReference>
<dbReference type="PANTHER" id="PTHR10281">
    <property type="entry name" value="MEMBRANE-ASSOCIATED PROGESTERONE RECEPTOR COMPONENT-RELATED"/>
    <property type="match status" value="1"/>
</dbReference>
<dbReference type="GO" id="GO:0005783">
    <property type="term" value="C:endoplasmic reticulum"/>
    <property type="evidence" value="ECO:0000318"/>
    <property type="project" value="GO_Central"/>
</dbReference>
<name>T1FC96_HELRO</name>
<dbReference type="Gene3D" id="3.10.120.10">
    <property type="entry name" value="Cytochrome b5-like heme/steroid binding domain"/>
    <property type="match status" value="1"/>
</dbReference>
<dbReference type="OMA" id="PGGSYCM"/>
<dbReference type="InterPro" id="IPR001199">
    <property type="entry name" value="Cyt_B5-like_heme/steroid-bd"/>
</dbReference>
<dbReference type="GO" id="GO:0012505">
    <property type="term" value="C:endomembrane system"/>
    <property type="evidence" value="ECO:0000318"/>
    <property type="project" value="GO_Central"/>
</dbReference>
<dbReference type="InParanoid" id="T1FC96"/>
<evidence type="ECO:0000313" key="4">
    <source>
        <dbReference type="EnsemblMetazoa" id="HelroP177786"/>
    </source>
</evidence>
<evidence type="ECO:0000313" key="5">
    <source>
        <dbReference type="Proteomes" id="UP000015101"/>
    </source>
</evidence>
<dbReference type="RefSeq" id="XP_009024185.1">
    <property type="nucleotide sequence ID" value="XM_009025937.1"/>
</dbReference>